<evidence type="ECO:0008006" key="4">
    <source>
        <dbReference type="Google" id="ProtNLM"/>
    </source>
</evidence>
<dbReference type="OrthoDB" id="6419443at2759"/>
<protein>
    <recommendedName>
        <fullName evidence="4">25S rRNA (Uridine(2843)-N(3))-methyltransferase</fullName>
    </recommendedName>
</protein>
<name>A0A9W8V6K5_9HYPO</name>
<feature type="compositionally biased region" description="Low complexity" evidence="1">
    <location>
        <begin position="17"/>
        <end position="26"/>
    </location>
</feature>
<accession>A0A9W8V6K5</accession>
<gene>
    <name evidence="2" type="ORF">NW762_014406</name>
</gene>
<comment type="caution">
    <text evidence="2">The sequence shown here is derived from an EMBL/GenBank/DDBJ whole genome shotgun (WGS) entry which is preliminary data.</text>
</comment>
<sequence>MTKFKRNAQSQPKHGKPPSSSASKAPVAPPVRRPGWTGPSYIKKPAKQTPAAVKVDSSIDQIQSLSVEHQQLILDTIRTTFPAVDEFNALAPVLREVREALEQKDYCKAFGTEEFLEAYTIRWSPSRALTIGNVLAWICSEMREAAWIQQFLHNDGQKPSKIVCIGRGGSDLLACAALLKHSHQSKLDEIPRLESSSLDATTSRLDPHNNNSAMIDLNLIDRHDWSGIVTKLQHTLTHPPPLSKYATPKARASNISAIPSHVLNLAVNQFDILESGSTGLRAVIGPKPALITLFFTLHEFYSISISKTTAFLLRLTSTAPKGSLLLIVDSPGADVVLPDSSNKGQEKKYPLEWLLYQALLPPKSRAHTSTTSEEAEQPAWAKLIDDGHEKEYKLPAALRFPGSLENTKFQVHLLERL</sequence>
<dbReference type="Proteomes" id="UP001152049">
    <property type="component" value="Unassembled WGS sequence"/>
</dbReference>
<evidence type="ECO:0000313" key="2">
    <source>
        <dbReference type="EMBL" id="KAJ4244551.1"/>
    </source>
</evidence>
<keyword evidence="3" id="KW-1185">Reference proteome</keyword>
<organism evidence="2 3">
    <name type="scientific">Fusarium torreyae</name>
    <dbReference type="NCBI Taxonomy" id="1237075"/>
    <lineage>
        <taxon>Eukaryota</taxon>
        <taxon>Fungi</taxon>
        <taxon>Dikarya</taxon>
        <taxon>Ascomycota</taxon>
        <taxon>Pezizomycotina</taxon>
        <taxon>Sordariomycetes</taxon>
        <taxon>Hypocreomycetidae</taxon>
        <taxon>Hypocreales</taxon>
        <taxon>Nectriaceae</taxon>
        <taxon>Fusarium</taxon>
    </lineage>
</organism>
<feature type="region of interest" description="Disordered" evidence="1">
    <location>
        <begin position="1"/>
        <end position="44"/>
    </location>
</feature>
<dbReference type="EMBL" id="JAOQAZ010000050">
    <property type="protein sequence ID" value="KAJ4244551.1"/>
    <property type="molecule type" value="Genomic_DNA"/>
</dbReference>
<evidence type="ECO:0000313" key="3">
    <source>
        <dbReference type="Proteomes" id="UP001152049"/>
    </source>
</evidence>
<dbReference type="InterPro" id="IPR021463">
    <property type="entry name" value="Methyltransf_34"/>
</dbReference>
<proteinExistence type="predicted"/>
<dbReference type="Pfam" id="PF11312">
    <property type="entry name" value="Methyltransf_34"/>
    <property type="match status" value="1"/>
</dbReference>
<reference evidence="2" key="1">
    <citation type="submission" date="2022-09" db="EMBL/GenBank/DDBJ databases">
        <title>Fusarium specimens isolated from Avocado Roots.</title>
        <authorList>
            <person name="Stajich J."/>
            <person name="Roper C."/>
            <person name="Heimlech-Rivalta G."/>
        </authorList>
    </citation>
    <scope>NUCLEOTIDE SEQUENCE</scope>
    <source>
        <strain evidence="2">CF00136</strain>
    </source>
</reference>
<evidence type="ECO:0000256" key="1">
    <source>
        <dbReference type="SAM" id="MobiDB-lite"/>
    </source>
</evidence>
<dbReference type="AlphaFoldDB" id="A0A9W8V6K5"/>